<protein>
    <recommendedName>
        <fullName evidence="8 10">NH(3)-dependent NAD(+) synthetase</fullName>
        <ecNumber evidence="8 10">6.3.1.5</ecNumber>
    </recommendedName>
</protein>
<feature type="binding site" description="in other chain" evidence="8">
    <location>
        <position position="140"/>
    </location>
    <ligand>
        <name>deamido-NAD(+)</name>
        <dbReference type="ChEBI" id="CHEBI:58437"/>
        <note>ligand shared between two neighboring subunits</note>
    </ligand>
</feature>
<comment type="similarity">
    <text evidence="1 8 9">Belongs to the NAD synthetase family.</text>
</comment>
<dbReference type="InterPro" id="IPR003694">
    <property type="entry name" value="NAD_synthase"/>
</dbReference>
<dbReference type="EC" id="6.3.1.5" evidence="8 10"/>
<proteinExistence type="inferred from homology"/>
<feature type="binding site" evidence="8">
    <location>
        <begin position="47"/>
        <end position="54"/>
    </location>
    <ligand>
        <name>ATP</name>
        <dbReference type="ChEBI" id="CHEBI:30616"/>
    </ligand>
</feature>
<dbReference type="InterPro" id="IPR022310">
    <property type="entry name" value="NAD/GMP_synthase"/>
</dbReference>
<organism evidence="12 13">
    <name type="scientific">Arcanobacterium phocisimile</name>
    <dbReference type="NCBI Taxonomy" id="1302235"/>
    <lineage>
        <taxon>Bacteria</taxon>
        <taxon>Bacillati</taxon>
        <taxon>Actinomycetota</taxon>
        <taxon>Actinomycetes</taxon>
        <taxon>Actinomycetales</taxon>
        <taxon>Actinomycetaceae</taxon>
        <taxon>Arcanobacterium</taxon>
    </lineage>
</organism>
<feature type="binding site" evidence="8">
    <location>
        <position position="165"/>
    </location>
    <ligand>
        <name>Mg(2+)</name>
        <dbReference type="ChEBI" id="CHEBI:18420"/>
    </ligand>
</feature>
<evidence type="ECO:0000256" key="9">
    <source>
        <dbReference type="RuleBase" id="RU003811"/>
    </source>
</evidence>
<evidence type="ECO:0000313" key="13">
    <source>
        <dbReference type="Proteomes" id="UP000602653"/>
    </source>
</evidence>
<dbReference type="EMBL" id="CP070228">
    <property type="protein sequence ID" value="QRV01604.1"/>
    <property type="molecule type" value="Genomic_DNA"/>
</dbReference>
<feature type="binding site" evidence="8">
    <location>
        <position position="160"/>
    </location>
    <ligand>
        <name>ATP</name>
        <dbReference type="ChEBI" id="CHEBI:30616"/>
    </ligand>
</feature>
<feature type="binding site" evidence="8">
    <location>
        <position position="180"/>
    </location>
    <ligand>
        <name>deamido-NAD(+)</name>
        <dbReference type="ChEBI" id="CHEBI:58437"/>
        <note>ligand shared between two neighboring subunits</note>
    </ligand>
</feature>
<dbReference type="InterPro" id="IPR022926">
    <property type="entry name" value="NH(3)-dep_NAD(+)_synth"/>
</dbReference>
<keyword evidence="2 8" id="KW-0436">Ligase</keyword>
<feature type="domain" description="NAD/GMP synthase" evidence="11">
    <location>
        <begin position="25"/>
        <end position="265"/>
    </location>
</feature>
<gene>
    <name evidence="8 12" type="primary">nadE</name>
    <name evidence="12" type="ORF">JTE88_05735</name>
</gene>
<comment type="pathway">
    <text evidence="8">Cofactor biosynthesis; NAD(+) biosynthesis; NAD(+) from deamido-NAD(+) (ammonia route): step 1/1.</text>
</comment>
<keyword evidence="4 8" id="KW-0547">Nucleotide-binding</keyword>
<name>A0ABX7IGL7_9ACTO</name>
<comment type="function">
    <text evidence="8">Catalyzes the ATP-dependent amidation of deamido-NAD to form NAD. Uses ammonia as a nitrogen source.</text>
</comment>
<feature type="binding site" description="in other chain" evidence="8">
    <location>
        <position position="173"/>
    </location>
    <ligand>
        <name>deamido-NAD(+)</name>
        <dbReference type="ChEBI" id="CHEBI:58437"/>
        <note>ligand shared between two neighboring subunits</note>
    </ligand>
</feature>
<evidence type="ECO:0000256" key="3">
    <source>
        <dbReference type="ARBA" id="ARBA00022723"/>
    </source>
</evidence>
<feature type="binding site" evidence="8">
    <location>
        <position position="211"/>
    </location>
    <ligand>
        <name>ATP</name>
        <dbReference type="ChEBI" id="CHEBI:30616"/>
    </ligand>
</feature>
<feature type="binding site" evidence="8">
    <location>
        <position position="53"/>
    </location>
    <ligand>
        <name>Mg(2+)</name>
        <dbReference type="ChEBI" id="CHEBI:18420"/>
    </ligand>
</feature>
<dbReference type="NCBIfam" id="TIGR00552">
    <property type="entry name" value="nadE"/>
    <property type="match status" value="1"/>
</dbReference>
<comment type="catalytic activity">
    <reaction evidence="8 10">
        <text>deamido-NAD(+) + NH4(+) + ATP = AMP + diphosphate + NAD(+) + H(+)</text>
        <dbReference type="Rhea" id="RHEA:21188"/>
        <dbReference type="ChEBI" id="CHEBI:15378"/>
        <dbReference type="ChEBI" id="CHEBI:28938"/>
        <dbReference type="ChEBI" id="CHEBI:30616"/>
        <dbReference type="ChEBI" id="CHEBI:33019"/>
        <dbReference type="ChEBI" id="CHEBI:57540"/>
        <dbReference type="ChEBI" id="CHEBI:58437"/>
        <dbReference type="ChEBI" id="CHEBI:456215"/>
        <dbReference type="EC" id="6.3.1.5"/>
    </reaction>
</comment>
<dbReference type="GO" id="GO:0008795">
    <property type="term" value="F:NAD+ synthase activity"/>
    <property type="evidence" value="ECO:0007669"/>
    <property type="project" value="UniProtKB-EC"/>
</dbReference>
<dbReference type="SUPFAM" id="SSF52402">
    <property type="entry name" value="Adenine nucleotide alpha hydrolases-like"/>
    <property type="match status" value="1"/>
</dbReference>
<evidence type="ECO:0000256" key="2">
    <source>
        <dbReference type="ARBA" id="ARBA00022598"/>
    </source>
</evidence>
<evidence type="ECO:0000256" key="10">
    <source>
        <dbReference type="RuleBase" id="RU003812"/>
    </source>
</evidence>
<keyword evidence="13" id="KW-1185">Reference proteome</keyword>
<comment type="subunit">
    <text evidence="8">Homodimer.</text>
</comment>
<evidence type="ECO:0000256" key="6">
    <source>
        <dbReference type="ARBA" id="ARBA00022842"/>
    </source>
</evidence>
<keyword evidence="5 8" id="KW-0067">ATP-binding</keyword>
<dbReference type="HAMAP" id="MF_00193">
    <property type="entry name" value="NadE_ammonia_dep"/>
    <property type="match status" value="1"/>
</dbReference>
<dbReference type="PANTHER" id="PTHR23090:SF7">
    <property type="entry name" value="NH(3)-DEPENDENT NAD(+) SYNTHETASE"/>
    <property type="match status" value="1"/>
</dbReference>
<dbReference type="InterPro" id="IPR014729">
    <property type="entry name" value="Rossmann-like_a/b/a_fold"/>
</dbReference>
<dbReference type="CDD" id="cd00553">
    <property type="entry name" value="NAD_synthase"/>
    <property type="match status" value="1"/>
</dbReference>
<dbReference type="Proteomes" id="UP000602653">
    <property type="component" value="Chromosome"/>
</dbReference>
<evidence type="ECO:0000256" key="7">
    <source>
        <dbReference type="ARBA" id="ARBA00023027"/>
    </source>
</evidence>
<evidence type="ECO:0000313" key="12">
    <source>
        <dbReference type="EMBL" id="QRV01604.1"/>
    </source>
</evidence>
<dbReference type="PANTHER" id="PTHR23090">
    <property type="entry name" value="NH 3 /GLUTAMINE-DEPENDENT NAD + SYNTHETASE"/>
    <property type="match status" value="1"/>
</dbReference>
<dbReference type="Gene3D" id="3.40.50.620">
    <property type="entry name" value="HUPs"/>
    <property type="match status" value="1"/>
</dbReference>
<evidence type="ECO:0000256" key="5">
    <source>
        <dbReference type="ARBA" id="ARBA00022840"/>
    </source>
</evidence>
<dbReference type="NCBIfam" id="NF001979">
    <property type="entry name" value="PRK00768.1"/>
    <property type="match status" value="1"/>
</dbReference>
<feature type="binding site" description="in other chain" evidence="8">
    <location>
        <begin position="260"/>
        <end position="261"/>
    </location>
    <ligand>
        <name>deamido-NAD(+)</name>
        <dbReference type="ChEBI" id="CHEBI:58437"/>
        <note>ligand shared between two neighboring subunits</note>
    </ligand>
</feature>
<reference evidence="12 13" key="1">
    <citation type="submission" date="2021-02" db="EMBL/GenBank/DDBJ databases">
        <title>Complete Genome Sequence of Arcanobacterium phocisimile strain DSM 26142T from a harbour seal.</title>
        <authorList>
            <person name="Borowiak M."/>
            <person name="Alssahen M."/>
            <person name="Malorny B."/>
            <person name="Laemmler C."/>
            <person name="Siebert U."/>
            <person name="Ploetz M."/>
            <person name="Abdulmawjood A."/>
        </authorList>
    </citation>
    <scope>NUCLEOTIDE SEQUENCE [LARGE SCALE GENOMIC DNA]</scope>
    <source>
        <strain evidence="12 13">DSM 26142</strain>
    </source>
</reference>
<evidence type="ECO:0000259" key="11">
    <source>
        <dbReference type="Pfam" id="PF02540"/>
    </source>
</evidence>
<keyword evidence="7 8" id="KW-0520">NAD</keyword>
<dbReference type="RefSeq" id="WP_204423443.1">
    <property type="nucleotide sequence ID" value="NZ_CP070228.1"/>
</dbReference>
<keyword evidence="6 8" id="KW-0460">Magnesium</keyword>
<evidence type="ECO:0000256" key="4">
    <source>
        <dbReference type="ARBA" id="ARBA00022741"/>
    </source>
</evidence>
<feature type="binding site" evidence="8">
    <location>
        <position position="189"/>
    </location>
    <ligand>
        <name>ATP</name>
        <dbReference type="ChEBI" id="CHEBI:30616"/>
    </ligand>
</feature>
<evidence type="ECO:0000256" key="1">
    <source>
        <dbReference type="ARBA" id="ARBA00005859"/>
    </source>
</evidence>
<sequence length="275" mass="30437">MNKNLQHHIITTLGVRPTIDPVIEVEQRVKFLCDYAKATHTQGFVLGISGGVDSTLAGRLAQLAAERLREQGAQAQFIAVRLPYGIQADESDATAAVEWIKPDCSVTINIKEATQAMRGAYETGLGEPITDFNKGNVKARMRMIAQFAIAGDHQLLVIGTDHAAENITGFFTKFGDGAADILPLAGLNKRQVRQLARHLGAPQHLWEKVPTADLLDNNPGRTDEDELGIRYDQIDDYLEGKEIPADIVAKLEQRWTRAQHKRVTPVGPNDIWWRS</sequence>
<accession>A0ABX7IGL7</accession>
<keyword evidence="3 8" id="KW-0479">Metal-binding</keyword>
<evidence type="ECO:0000256" key="8">
    <source>
        <dbReference type="HAMAP-Rule" id="MF_00193"/>
    </source>
</evidence>
<dbReference type="Pfam" id="PF02540">
    <property type="entry name" value="NAD_synthase"/>
    <property type="match status" value="1"/>
</dbReference>